<accession>A0A072TJM9</accession>
<gene>
    <name evidence="3" type="ORF">MTR_0001s0200</name>
</gene>
<keyword evidence="1" id="KW-0472">Membrane</keyword>
<evidence type="ECO:0000313" key="3">
    <source>
        <dbReference type="EMBL" id="KEH17754.1"/>
    </source>
</evidence>
<evidence type="ECO:0000256" key="1">
    <source>
        <dbReference type="SAM" id="Phobius"/>
    </source>
</evidence>
<reference evidence="4" key="3">
    <citation type="submission" date="2015-06" db="UniProtKB">
        <authorList>
            <consortium name="EnsemblPlants"/>
        </authorList>
    </citation>
    <scope>IDENTIFICATION</scope>
    <source>
        <strain evidence="4">cv. Jemalong A17</strain>
    </source>
</reference>
<evidence type="ECO:0000313" key="4">
    <source>
        <dbReference type="EnsemblPlants" id="KEH17754"/>
    </source>
</evidence>
<reference evidence="3 5" key="1">
    <citation type="journal article" date="2011" name="Nature">
        <title>The Medicago genome provides insight into the evolution of rhizobial symbioses.</title>
        <authorList>
            <person name="Young N.D."/>
            <person name="Debelle F."/>
            <person name="Oldroyd G.E."/>
            <person name="Geurts R."/>
            <person name="Cannon S.B."/>
            <person name="Udvardi M.K."/>
            <person name="Benedito V.A."/>
            <person name="Mayer K.F."/>
            <person name="Gouzy J."/>
            <person name="Schoof H."/>
            <person name="Van de Peer Y."/>
            <person name="Proost S."/>
            <person name="Cook D.R."/>
            <person name="Meyers B.C."/>
            <person name="Spannagl M."/>
            <person name="Cheung F."/>
            <person name="De Mita S."/>
            <person name="Krishnakumar V."/>
            <person name="Gundlach H."/>
            <person name="Zhou S."/>
            <person name="Mudge J."/>
            <person name="Bharti A.K."/>
            <person name="Murray J.D."/>
            <person name="Naoumkina M.A."/>
            <person name="Rosen B."/>
            <person name="Silverstein K.A."/>
            <person name="Tang H."/>
            <person name="Rombauts S."/>
            <person name="Zhao P.X."/>
            <person name="Zhou P."/>
            <person name="Barbe V."/>
            <person name="Bardou P."/>
            <person name="Bechner M."/>
            <person name="Bellec A."/>
            <person name="Berger A."/>
            <person name="Berges H."/>
            <person name="Bidwell S."/>
            <person name="Bisseling T."/>
            <person name="Choisne N."/>
            <person name="Couloux A."/>
            <person name="Denny R."/>
            <person name="Deshpande S."/>
            <person name="Dai X."/>
            <person name="Doyle J.J."/>
            <person name="Dudez A.M."/>
            <person name="Farmer A.D."/>
            <person name="Fouteau S."/>
            <person name="Franken C."/>
            <person name="Gibelin C."/>
            <person name="Gish J."/>
            <person name="Goldstein S."/>
            <person name="Gonzalez A.J."/>
            <person name="Green P.J."/>
            <person name="Hallab A."/>
            <person name="Hartog M."/>
            <person name="Hua A."/>
            <person name="Humphray S.J."/>
            <person name="Jeong D.H."/>
            <person name="Jing Y."/>
            <person name="Jocker A."/>
            <person name="Kenton S.M."/>
            <person name="Kim D.J."/>
            <person name="Klee K."/>
            <person name="Lai H."/>
            <person name="Lang C."/>
            <person name="Lin S."/>
            <person name="Macmil S.L."/>
            <person name="Magdelenat G."/>
            <person name="Matthews L."/>
            <person name="McCorrison J."/>
            <person name="Monaghan E.L."/>
            <person name="Mun J.H."/>
            <person name="Najar F.Z."/>
            <person name="Nicholson C."/>
            <person name="Noirot C."/>
            <person name="O'Bleness M."/>
            <person name="Paule C.R."/>
            <person name="Poulain J."/>
            <person name="Prion F."/>
            <person name="Qin B."/>
            <person name="Qu C."/>
            <person name="Retzel E.F."/>
            <person name="Riddle C."/>
            <person name="Sallet E."/>
            <person name="Samain S."/>
            <person name="Samson N."/>
            <person name="Sanders I."/>
            <person name="Saurat O."/>
            <person name="Scarpelli C."/>
            <person name="Schiex T."/>
            <person name="Segurens B."/>
            <person name="Severin A.J."/>
            <person name="Sherrier D.J."/>
            <person name="Shi R."/>
            <person name="Sims S."/>
            <person name="Singer S.R."/>
            <person name="Sinharoy S."/>
            <person name="Sterck L."/>
            <person name="Viollet A."/>
            <person name="Wang B.B."/>
            <person name="Wang K."/>
            <person name="Wang M."/>
            <person name="Wang X."/>
            <person name="Warfsmann J."/>
            <person name="Weissenbach J."/>
            <person name="White D.D."/>
            <person name="White J.D."/>
            <person name="Wiley G.B."/>
            <person name="Wincker P."/>
            <person name="Xing Y."/>
            <person name="Yang L."/>
            <person name="Yao Z."/>
            <person name="Ying F."/>
            <person name="Zhai J."/>
            <person name="Zhou L."/>
            <person name="Zuber A."/>
            <person name="Denarie J."/>
            <person name="Dixon R.A."/>
            <person name="May G.D."/>
            <person name="Schwartz D.C."/>
            <person name="Rogers J."/>
            <person name="Quetier F."/>
            <person name="Town C.D."/>
            <person name="Roe B.A."/>
        </authorList>
    </citation>
    <scope>NUCLEOTIDE SEQUENCE [LARGE SCALE GENOMIC DNA]</scope>
    <source>
        <strain evidence="3">A17</strain>
        <strain evidence="4 5">cv. Jemalong A17</strain>
    </source>
</reference>
<keyword evidence="1" id="KW-1133">Transmembrane helix</keyword>
<dbReference type="HOGENOM" id="CLU_1379964_0_0_1"/>
<feature type="domain" description="Reverse transcriptase zinc-binding" evidence="2">
    <location>
        <begin position="132"/>
        <end position="193"/>
    </location>
</feature>
<keyword evidence="1 3" id="KW-0812">Transmembrane</keyword>
<dbReference type="InterPro" id="IPR026960">
    <property type="entry name" value="RVT-Znf"/>
</dbReference>
<evidence type="ECO:0000313" key="5">
    <source>
        <dbReference type="Proteomes" id="UP000002051"/>
    </source>
</evidence>
<proteinExistence type="predicted"/>
<protein>
    <submittedName>
        <fullName evidence="3">Transmembrane protein, putative</fullName>
    </submittedName>
</protein>
<evidence type="ECO:0000259" key="2">
    <source>
        <dbReference type="Pfam" id="PF13966"/>
    </source>
</evidence>
<feature type="transmembrane region" description="Helical" evidence="1">
    <location>
        <begin position="72"/>
        <end position="94"/>
    </location>
</feature>
<dbReference type="Proteomes" id="UP000002051">
    <property type="component" value="Unassembled WGS sequence"/>
</dbReference>
<keyword evidence="5" id="KW-1185">Reference proteome</keyword>
<reference evidence="3 5" key="2">
    <citation type="journal article" date="2014" name="BMC Genomics">
        <title>An improved genome release (version Mt4.0) for the model legume Medicago truncatula.</title>
        <authorList>
            <person name="Tang H."/>
            <person name="Krishnakumar V."/>
            <person name="Bidwell S."/>
            <person name="Rosen B."/>
            <person name="Chan A."/>
            <person name="Zhou S."/>
            <person name="Gentzbittel L."/>
            <person name="Childs K.L."/>
            <person name="Yandell M."/>
            <person name="Gundlach H."/>
            <person name="Mayer K.F."/>
            <person name="Schwartz D.C."/>
            <person name="Town C.D."/>
        </authorList>
    </citation>
    <scope>GENOME REANNOTATION</scope>
    <source>
        <strain evidence="3">A17</strain>
        <strain evidence="4 5">cv. Jemalong A17</strain>
    </source>
</reference>
<sequence length="198" mass="22628">MRAHASLSVTLLQFADDTLLIGEKSSANVRALKRVMLLFEKISRLNVNFHKSLFGINMAGKLSGWKGQNHFLGSWMILLKFVLSAIPVYFLSFFKAPSVAETFALGWNSNGEAWEWCRRLFVCGVGVVVELKKIPLKINNFTWRLFLSRLATKMNLFRRNILDYNDSLCTATCGMVEDQDHLFFTCGFYIQLWLLISG</sequence>
<organism evidence="3 5">
    <name type="scientific">Medicago truncatula</name>
    <name type="common">Barrel medic</name>
    <name type="synonym">Medicago tribuloides</name>
    <dbReference type="NCBI Taxonomy" id="3880"/>
    <lineage>
        <taxon>Eukaryota</taxon>
        <taxon>Viridiplantae</taxon>
        <taxon>Streptophyta</taxon>
        <taxon>Embryophyta</taxon>
        <taxon>Tracheophyta</taxon>
        <taxon>Spermatophyta</taxon>
        <taxon>Magnoliopsida</taxon>
        <taxon>eudicotyledons</taxon>
        <taxon>Gunneridae</taxon>
        <taxon>Pentapetalae</taxon>
        <taxon>rosids</taxon>
        <taxon>fabids</taxon>
        <taxon>Fabales</taxon>
        <taxon>Fabaceae</taxon>
        <taxon>Papilionoideae</taxon>
        <taxon>50 kb inversion clade</taxon>
        <taxon>NPAAA clade</taxon>
        <taxon>Hologalegina</taxon>
        <taxon>IRL clade</taxon>
        <taxon>Trifolieae</taxon>
        <taxon>Medicago</taxon>
    </lineage>
</organism>
<dbReference type="Pfam" id="PF13966">
    <property type="entry name" value="zf-RVT"/>
    <property type="match status" value="1"/>
</dbReference>
<dbReference type="EMBL" id="KL402726">
    <property type="protein sequence ID" value="KEH17754.1"/>
    <property type="molecule type" value="Genomic_DNA"/>
</dbReference>
<dbReference type="EnsemblPlants" id="KEH17754">
    <property type="protein sequence ID" value="KEH17754"/>
    <property type="gene ID" value="MTR_0001s0200"/>
</dbReference>
<name>A0A072TJM9_MEDTR</name>
<dbReference type="AlphaFoldDB" id="A0A072TJM9"/>